<feature type="compositionally biased region" description="Low complexity" evidence="4">
    <location>
        <begin position="147"/>
        <end position="168"/>
    </location>
</feature>
<dbReference type="SUPFAM" id="SSF53098">
    <property type="entry name" value="Ribonuclease H-like"/>
    <property type="match status" value="1"/>
</dbReference>
<dbReference type="PANTHER" id="PTHR48100">
    <property type="entry name" value="BROAD-SPECIFICITY PHOSPHATASE YOR283W-RELATED"/>
    <property type="match status" value="1"/>
</dbReference>
<dbReference type="Pfam" id="PF00300">
    <property type="entry name" value="His_Phos_1"/>
    <property type="match status" value="1"/>
</dbReference>
<organism evidence="6 7">
    <name type="scientific">Corynebacterium riegelii</name>
    <dbReference type="NCBI Taxonomy" id="156976"/>
    <lineage>
        <taxon>Bacteria</taxon>
        <taxon>Bacillati</taxon>
        <taxon>Actinomycetota</taxon>
        <taxon>Actinomycetes</taxon>
        <taxon>Mycobacteriales</taxon>
        <taxon>Corynebacteriaceae</taxon>
        <taxon>Corynebacterium</taxon>
    </lineage>
</organism>
<dbReference type="GO" id="GO:0003676">
    <property type="term" value="F:nucleic acid binding"/>
    <property type="evidence" value="ECO:0007669"/>
    <property type="project" value="InterPro"/>
</dbReference>
<dbReference type="CDD" id="cd09279">
    <property type="entry name" value="RNase_HI_like"/>
    <property type="match status" value="1"/>
</dbReference>
<dbReference type="KEGG" id="crie:AK829_01155"/>
<protein>
    <submittedName>
        <fullName evidence="6">Acid phosphatase</fullName>
    </submittedName>
</protein>
<evidence type="ECO:0000256" key="3">
    <source>
        <dbReference type="PIRSR" id="PIRSR613078-2"/>
    </source>
</evidence>
<dbReference type="PATRIC" id="fig|156976.3.peg.220"/>
<dbReference type="RefSeq" id="WP_052203512.1">
    <property type="nucleotide sequence ID" value="NZ_CP012342.1"/>
</dbReference>
<dbReference type="GO" id="GO:0005737">
    <property type="term" value="C:cytoplasm"/>
    <property type="evidence" value="ECO:0007669"/>
    <property type="project" value="TreeGrafter"/>
</dbReference>
<feature type="active site" description="Proton donor/acceptor; for phosphatase activity" evidence="1">
    <location>
        <position position="271"/>
    </location>
</feature>
<dbReference type="FunFam" id="3.30.420.10:FF:000076">
    <property type="entry name" value="RBR-type E3 ubiquitin transferase"/>
    <property type="match status" value="1"/>
</dbReference>
<feature type="region of interest" description="Disordered" evidence="4">
    <location>
        <begin position="198"/>
        <end position="217"/>
    </location>
</feature>
<dbReference type="InterPro" id="IPR013078">
    <property type="entry name" value="His_Pase_superF_clade-1"/>
</dbReference>
<name>A0A0K1R9B7_9CORY</name>
<feature type="active site" description="Proton donor/acceptor" evidence="2">
    <location>
        <position position="271"/>
    </location>
</feature>
<dbReference type="NCBIfam" id="NF005567">
    <property type="entry name" value="PRK07238.1"/>
    <property type="match status" value="1"/>
</dbReference>
<dbReference type="STRING" id="156976.AK829_01155"/>
<dbReference type="Proteomes" id="UP000060016">
    <property type="component" value="Chromosome"/>
</dbReference>
<evidence type="ECO:0000256" key="4">
    <source>
        <dbReference type="SAM" id="MobiDB-lite"/>
    </source>
</evidence>
<dbReference type="AlphaFoldDB" id="A0A0K1R9B7"/>
<dbReference type="InterPro" id="IPR014636">
    <property type="entry name" value="RNaseH/PGlycerate_mutase"/>
</dbReference>
<feature type="active site" description="Tele-phosphohistidine intermediate" evidence="1">
    <location>
        <position position="197"/>
    </location>
</feature>
<sequence length="389" mass="42068">MRVSLFCDGGSRGNPGIAGSGSVLYNEDGDTLAEIAYVVGAKSTNNVAEYYGLLRGLEAARDLGATRVDVSMDSKLVVEQMTGRWKIKHPDMQKLARDARDVATSFDKVTYTWVPRAKNKKADELSNVAMDAAAKDGTPRILDSGVPAAKPAAKDSGSGSGSAASGSAKDSRNHVVASPAHWSGTDAPRTRFVLLRHGQTEHSAQRRYSGSSDPELTDIGREQAKRAADTIAAMGKIDVIVSSPQTRARQTAEYCADALGLDVEIMDGFRELNFGAFEGLTRAEAMERYGEEFGQWEASFSTSPPEGESTTALHRRVTRARLKVQEAHEGKTVLVVTHMTPIKSVIRQALGASAETFRHMFLDLASISVVEFYGDFGVVRTFNDVAHHR</sequence>
<dbReference type="InterPro" id="IPR012337">
    <property type="entry name" value="RNaseH-like_sf"/>
</dbReference>
<dbReference type="InterPro" id="IPR029033">
    <property type="entry name" value="His_PPase_superfam"/>
</dbReference>
<dbReference type="InterPro" id="IPR002156">
    <property type="entry name" value="RNaseH_domain"/>
</dbReference>
<dbReference type="InterPro" id="IPR050275">
    <property type="entry name" value="PGM_Phosphatase"/>
</dbReference>
<gene>
    <name evidence="6" type="ORF">AK829_01155</name>
</gene>
<feature type="region of interest" description="Disordered" evidence="4">
    <location>
        <begin position="136"/>
        <end position="184"/>
    </location>
</feature>
<dbReference type="SUPFAM" id="SSF53254">
    <property type="entry name" value="Phosphoglycerate mutase-like"/>
    <property type="match status" value="1"/>
</dbReference>
<dbReference type="GO" id="GO:0004523">
    <property type="term" value="F:RNA-DNA hybrid ribonuclease activity"/>
    <property type="evidence" value="ECO:0007669"/>
    <property type="project" value="InterPro"/>
</dbReference>
<evidence type="ECO:0000313" key="7">
    <source>
        <dbReference type="Proteomes" id="UP000060016"/>
    </source>
</evidence>
<evidence type="ECO:0000259" key="5">
    <source>
        <dbReference type="PROSITE" id="PS50879"/>
    </source>
</evidence>
<dbReference type="InterPro" id="IPR036397">
    <property type="entry name" value="RNaseH_sf"/>
</dbReference>
<dbReference type="Pfam" id="PF13456">
    <property type="entry name" value="RVT_3"/>
    <property type="match status" value="1"/>
</dbReference>
<evidence type="ECO:0000256" key="2">
    <source>
        <dbReference type="PIRSR" id="PIRSR613078-1"/>
    </source>
</evidence>
<evidence type="ECO:0000313" key="6">
    <source>
        <dbReference type="EMBL" id="AKV58004.1"/>
    </source>
</evidence>
<accession>A0A0K1R9B7</accession>
<keyword evidence="7" id="KW-1185">Reference proteome</keyword>
<dbReference type="PIRSF" id="PIRSF036922">
    <property type="entry name" value="RNaseH_PGAM"/>
    <property type="match status" value="1"/>
</dbReference>
<evidence type="ECO:0000256" key="1">
    <source>
        <dbReference type="PIRSR" id="PIRSR036922-1"/>
    </source>
</evidence>
<feature type="binding site" evidence="3">
    <location>
        <position position="247"/>
    </location>
    <ligand>
        <name>substrate</name>
    </ligand>
</feature>
<proteinExistence type="predicted"/>
<dbReference type="PROSITE" id="PS50879">
    <property type="entry name" value="RNASE_H_1"/>
    <property type="match status" value="1"/>
</dbReference>
<dbReference type="EMBL" id="CP012342">
    <property type="protein sequence ID" value="AKV58004.1"/>
    <property type="molecule type" value="Genomic_DNA"/>
</dbReference>
<dbReference type="CDD" id="cd07067">
    <property type="entry name" value="HP_PGM_like"/>
    <property type="match status" value="1"/>
</dbReference>
<feature type="domain" description="RNase H type-1" evidence="5">
    <location>
        <begin position="1"/>
        <end position="139"/>
    </location>
</feature>
<dbReference type="GO" id="GO:0016791">
    <property type="term" value="F:phosphatase activity"/>
    <property type="evidence" value="ECO:0007669"/>
    <property type="project" value="TreeGrafter"/>
</dbReference>
<reference evidence="6 7" key="1">
    <citation type="submission" date="2015-08" db="EMBL/GenBank/DDBJ databases">
        <authorList>
            <person name="Babu N.S."/>
            <person name="Beckwith C.J."/>
            <person name="Beseler K.G."/>
            <person name="Brison A."/>
            <person name="Carone J.V."/>
            <person name="Caskin T.P."/>
            <person name="Diamond M."/>
            <person name="Durham M.E."/>
            <person name="Foxe J.M."/>
            <person name="Go M."/>
            <person name="Henderson B.A."/>
            <person name="Jones I.B."/>
            <person name="McGettigan J.A."/>
            <person name="Micheletti S.J."/>
            <person name="Nasrallah M.E."/>
            <person name="Ortiz D."/>
            <person name="Piller C.R."/>
            <person name="Privatt S.R."/>
            <person name="Schneider S.L."/>
            <person name="Sharp S."/>
            <person name="Smith T.C."/>
            <person name="Stanton J.D."/>
            <person name="Ullery H.E."/>
            <person name="Wilson R.J."/>
            <person name="Serrano M.G."/>
            <person name="Buck G."/>
            <person name="Lee V."/>
            <person name="Wang Y."/>
            <person name="Carvalho R."/>
            <person name="Voegtly L."/>
            <person name="Shi R."/>
            <person name="Duckworth R."/>
            <person name="Johnson A."/>
            <person name="Loviza R."/>
            <person name="Walstead R."/>
            <person name="Shah Z."/>
            <person name="Kiflezghi M."/>
            <person name="Wade K."/>
            <person name="Ball S.L."/>
            <person name="Bradley K.W."/>
            <person name="Asai D.J."/>
            <person name="Bowman C.A."/>
            <person name="Russell D.A."/>
            <person name="Pope W.H."/>
            <person name="Jacobs-Sera D."/>
            <person name="Hendrix R.W."/>
            <person name="Hatfull G.F."/>
        </authorList>
    </citation>
    <scope>NUCLEOTIDE SEQUENCE [LARGE SCALE GENOMIC DNA]</scope>
    <source>
        <strain evidence="6 7">PUDD_83A45</strain>
    </source>
</reference>
<dbReference type="PANTHER" id="PTHR48100:SF62">
    <property type="entry name" value="GLUCOSYL-3-PHOSPHOGLYCERATE PHOSPHATASE"/>
    <property type="match status" value="1"/>
</dbReference>
<dbReference type="SMART" id="SM00855">
    <property type="entry name" value="PGAM"/>
    <property type="match status" value="1"/>
</dbReference>
<dbReference type="Gene3D" id="3.40.50.1240">
    <property type="entry name" value="Phosphoglycerate mutase-like"/>
    <property type="match status" value="1"/>
</dbReference>
<dbReference type="Gene3D" id="3.30.420.10">
    <property type="entry name" value="Ribonuclease H-like superfamily/Ribonuclease H"/>
    <property type="match status" value="1"/>
</dbReference>